<proteinExistence type="predicted"/>
<evidence type="ECO:0000313" key="1">
    <source>
        <dbReference type="EMBL" id="KAA0909992.1"/>
    </source>
</evidence>
<sequence>MREGAGRWPLVGRGPETDLFTEALADRRCRGFVVGGAAGVGKSRLAEECGDRAAA</sequence>
<dbReference type="OrthoDB" id="3197423at2"/>
<protein>
    <submittedName>
        <fullName evidence="1">ATP-binding protein</fullName>
    </submittedName>
</protein>
<keyword evidence="2" id="KW-1185">Reference proteome</keyword>
<dbReference type="EMBL" id="VDFC01000194">
    <property type="protein sequence ID" value="KAA0909992.1"/>
    <property type="molecule type" value="Genomic_DNA"/>
</dbReference>
<accession>A0A5A9YYP5</accession>
<gene>
    <name evidence="1" type="ORF">FGF04_39130</name>
</gene>
<keyword evidence="1" id="KW-0547">Nucleotide-binding</keyword>
<name>A0A5A9YYP5_9ACTN</name>
<reference evidence="1 2" key="1">
    <citation type="submission" date="2019-05" db="EMBL/GenBank/DDBJ databases">
        <authorList>
            <person name="Hariharan J."/>
            <person name="Choudoir M.J."/>
            <person name="Diebold P."/>
            <person name="Panke-Buisse K."/>
            <person name="Buckley D.H."/>
        </authorList>
    </citation>
    <scope>NUCLEOTIDE SEQUENCE [LARGE SCALE GENOMIC DNA]</scope>
    <source>
        <strain evidence="1 2">SUN51</strain>
    </source>
</reference>
<comment type="caution">
    <text evidence="1">The sequence shown here is derived from an EMBL/GenBank/DDBJ whole genome shotgun (WGS) entry which is preliminary data.</text>
</comment>
<feature type="non-terminal residue" evidence="1">
    <location>
        <position position="55"/>
    </location>
</feature>
<dbReference type="AlphaFoldDB" id="A0A5A9YYP5"/>
<dbReference type="Proteomes" id="UP000324965">
    <property type="component" value="Unassembled WGS sequence"/>
</dbReference>
<evidence type="ECO:0000313" key="2">
    <source>
        <dbReference type="Proteomes" id="UP000324965"/>
    </source>
</evidence>
<keyword evidence="1" id="KW-0067">ATP-binding</keyword>
<organism evidence="1 2">
    <name type="scientific">Streptomyces apricus</name>
    <dbReference type="NCBI Taxonomy" id="1828112"/>
    <lineage>
        <taxon>Bacteria</taxon>
        <taxon>Bacillati</taxon>
        <taxon>Actinomycetota</taxon>
        <taxon>Actinomycetes</taxon>
        <taxon>Kitasatosporales</taxon>
        <taxon>Streptomycetaceae</taxon>
        <taxon>Streptomyces</taxon>
    </lineage>
</organism>
<dbReference type="GO" id="GO:0005524">
    <property type="term" value="F:ATP binding"/>
    <property type="evidence" value="ECO:0007669"/>
    <property type="project" value="UniProtKB-KW"/>
</dbReference>